<feature type="domain" description="Miro" evidence="18">
    <location>
        <begin position="419"/>
        <end position="583"/>
    </location>
</feature>
<dbReference type="InterPro" id="IPR021181">
    <property type="entry name" value="Miro"/>
</dbReference>
<evidence type="ECO:0000313" key="20">
    <source>
        <dbReference type="Proteomes" id="UP001381693"/>
    </source>
</evidence>
<name>A0AAN8WZF6_HALRR</name>
<dbReference type="AlphaFoldDB" id="A0AAN8WZF6"/>
<keyword evidence="20" id="KW-1185">Reference proteome</keyword>
<keyword evidence="10 16" id="KW-0106">Calcium</keyword>
<evidence type="ECO:0000256" key="12">
    <source>
        <dbReference type="ARBA" id="ARBA00023128"/>
    </source>
</evidence>
<dbReference type="InterPro" id="IPR001806">
    <property type="entry name" value="Small_GTPase"/>
</dbReference>
<keyword evidence="6" id="KW-0677">Repeat</keyword>
<proteinExistence type="inferred from homology"/>
<evidence type="ECO:0000256" key="15">
    <source>
        <dbReference type="ARBA" id="ARBA00093331"/>
    </source>
</evidence>
<dbReference type="GO" id="GO:0005509">
    <property type="term" value="F:calcium ion binding"/>
    <property type="evidence" value="ECO:0007669"/>
    <property type="project" value="InterPro"/>
</dbReference>
<organism evidence="19 20">
    <name type="scientific">Halocaridina rubra</name>
    <name type="common">Hawaiian red shrimp</name>
    <dbReference type="NCBI Taxonomy" id="373956"/>
    <lineage>
        <taxon>Eukaryota</taxon>
        <taxon>Metazoa</taxon>
        <taxon>Ecdysozoa</taxon>
        <taxon>Arthropoda</taxon>
        <taxon>Crustacea</taxon>
        <taxon>Multicrustacea</taxon>
        <taxon>Malacostraca</taxon>
        <taxon>Eumalacostraca</taxon>
        <taxon>Eucarida</taxon>
        <taxon>Decapoda</taxon>
        <taxon>Pleocyemata</taxon>
        <taxon>Caridea</taxon>
        <taxon>Atyoidea</taxon>
        <taxon>Atyidae</taxon>
        <taxon>Halocaridina</taxon>
    </lineage>
</organism>
<dbReference type="SMART" id="SM00054">
    <property type="entry name" value="EFh"/>
    <property type="match status" value="2"/>
</dbReference>
<evidence type="ECO:0000256" key="17">
    <source>
        <dbReference type="SAM" id="Phobius"/>
    </source>
</evidence>
<dbReference type="Pfam" id="PF08355">
    <property type="entry name" value="EF_assoc_1"/>
    <property type="match status" value="1"/>
</dbReference>
<dbReference type="CDD" id="cd01893">
    <property type="entry name" value="Miro1"/>
    <property type="match status" value="1"/>
</dbReference>
<feature type="domain" description="Miro" evidence="18">
    <location>
        <begin position="6"/>
        <end position="172"/>
    </location>
</feature>
<dbReference type="EC" id="3.6.5.-" evidence="16"/>
<evidence type="ECO:0000256" key="16">
    <source>
        <dbReference type="PIRNR" id="PIRNR037488"/>
    </source>
</evidence>
<dbReference type="InterPro" id="IPR013566">
    <property type="entry name" value="EF_hand_assoc_1"/>
</dbReference>
<comment type="subcellular location">
    <subcellularLocation>
        <location evidence="1 16">Mitochondrion outer membrane</location>
        <topology evidence="1 16">Single-pass type IV membrane protein</topology>
    </subcellularLocation>
</comment>
<evidence type="ECO:0000256" key="1">
    <source>
        <dbReference type="ARBA" id="ARBA00004200"/>
    </source>
</evidence>
<dbReference type="InterPro" id="IPR013567">
    <property type="entry name" value="EF_hand_assoc_2"/>
</dbReference>
<evidence type="ECO:0000256" key="5">
    <source>
        <dbReference type="ARBA" id="ARBA00022723"/>
    </source>
</evidence>
<dbReference type="SMART" id="SM00174">
    <property type="entry name" value="RHO"/>
    <property type="match status" value="1"/>
</dbReference>
<evidence type="ECO:0000256" key="13">
    <source>
        <dbReference type="ARBA" id="ARBA00023134"/>
    </source>
</evidence>
<dbReference type="Pfam" id="PF00071">
    <property type="entry name" value="Ras"/>
    <property type="match status" value="2"/>
</dbReference>
<keyword evidence="11 17" id="KW-1133">Transmembrane helix</keyword>
<keyword evidence="8 16" id="KW-1000">Mitochondrion outer membrane</keyword>
<evidence type="ECO:0000256" key="8">
    <source>
        <dbReference type="ARBA" id="ARBA00022787"/>
    </source>
</evidence>
<dbReference type="Gene3D" id="1.10.238.10">
    <property type="entry name" value="EF-hand"/>
    <property type="match status" value="2"/>
</dbReference>
<dbReference type="SUPFAM" id="SSF47473">
    <property type="entry name" value="EF-hand"/>
    <property type="match status" value="1"/>
</dbReference>
<keyword evidence="14 16" id="KW-0472">Membrane</keyword>
<keyword evidence="4 17" id="KW-0812">Transmembrane</keyword>
<dbReference type="SMART" id="SM00173">
    <property type="entry name" value="RAS"/>
    <property type="match status" value="1"/>
</dbReference>
<keyword evidence="5" id="KW-0479">Metal-binding</keyword>
<evidence type="ECO:0000256" key="9">
    <source>
        <dbReference type="ARBA" id="ARBA00022801"/>
    </source>
</evidence>
<dbReference type="InterPro" id="IPR002048">
    <property type="entry name" value="EF_hand_dom"/>
</dbReference>
<dbReference type="PANTHER" id="PTHR46819:SF1">
    <property type="entry name" value="EF-HAND CALCIUM-BINDING DOMAIN-CONTAINING PROTEIN 7"/>
    <property type="match status" value="1"/>
</dbReference>
<dbReference type="SUPFAM" id="SSF52540">
    <property type="entry name" value="P-loop containing nucleoside triphosphate hydrolases"/>
    <property type="match status" value="2"/>
</dbReference>
<comment type="function">
    <text evidence="16">Mitochondrial GTPase involved in mitochondrial trafficking. Probably involved in control of anterograde transport of mitochondria and their subcellular distribution.</text>
</comment>
<accession>A0AAN8WZF6</accession>
<dbReference type="FunFam" id="3.40.50.300:FF:000553">
    <property type="entry name" value="Mitochondrial Rho GTPase"/>
    <property type="match status" value="1"/>
</dbReference>
<sequence length="638" mass="72712">MGGGHRRGVRILLMGDPGVGKTSLILSLVSEEFPEQVPSRAEEITIPPDVTPEKVPTHIVDYSEREQSVEQLRAEINHSDVICIVYSVEDEDTLDHVTSHWLPLIRSTLGQVHHTPVILVGNKVDLVDYSTMEIVLQTMMEYPEIETCVECSARTLKNISEMFYYAQKAVLHPTAPLYILEERDLTEKCKKALVRIFKICDLDNDGLLNDQELNTFQRRCFNAPLNPQALEELKTVVQRNVSDGVHMDCLTLRGFLFLHRLFIQRGRHETTWTVLRRFGYNDNLQLSKDYLFPPLRVPPGCTTELNHAGHSFLNSLFEKYDSDQDSALNPQELVNLFSTCPVLPWGPDVFHSVHTNEKGWITLQGFMAQWTLWTLLDVQRTLEYFAYLGYCGAGDDNQLSAITVTREKRIDLQKKQTMRSVYQCHIIGPRDAGKTTFCQGLLGKSLEEVQDIPDDRLPRHVISTLQVYGQEKYLVLHDIDVHNITDALMPNEVQCDVACLVYDVSNPKSFEYVARIYLKYFSETSIPVLFVANKSDMSAARQDYIHQPSTFCQKHKLPPPHPFSSALQPKKDIYTKLATMAAYPRFQAAWMLFYRSRHIKQLGIVVGEHSAWLKIGLGVAALAAFALLLARAFRSVDR</sequence>
<dbReference type="InterPro" id="IPR020860">
    <property type="entry name" value="MIRO_dom"/>
</dbReference>
<comment type="caution">
    <text evidence="19">The sequence shown here is derived from an EMBL/GenBank/DDBJ whole genome shotgun (WGS) entry which is preliminary data.</text>
</comment>
<comment type="similarity">
    <text evidence="2 16">Belongs to the mitochondrial Rho GTPase family.</text>
</comment>
<evidence type="ECO:0000256" key="3">
    <source>
        <dbReference type="ARBA" id="ARBA00011738"/>
    </source>
</evidence>
<dbReference type="FunFam" id="1.10.238.10:FF:000011">
    <property type="entry name" value="Mitochondrial Rho GTPase"/>
    <property type="match status" value="1"/>
</dbReference>
<evidence type="ECO:0000256" key="4">
    <source>
        <dbReference type="ARBA" id="ARBA00022692"/>
    </source>
</evidence>
<evidence type="ECO:0000256" key="6">
    <source>
        <dbReference type="ARBA" id="ARBA00022737"/>
    </source>
</evidence>
<dbReference type="FunFam" id="3.40.50.300:FF:000170">
    <property type="entry name" value="Mitochondrial Rho GTPase"/>
    <property type="match status" value="1"/>
</dbReference>
<dbReference type="PROSITE" id="PS00018">
    <property type="entry name" value="EF_HAND_1"/>
    <property type="match status" value="1"/>
</dbReference>
<dbReference type="PRINTS" id="PR00449">
    <property type="entry name" value="RASTRNSFRMNG"/>
</dbReference>
<dbReference type="EMBL" id="JAXCGZ010011449">
    <property type="protein sequence ID" value="KAK7074817.1"/>
    <property type="molecule type" value="Genomic_DNA"/>
</dbReference>
<dbReference type="PROSITE" id="PS51423">
    <property type="entry name" value="MIRO"/>
    <property type="match status" value="2"/>
</dbReference>
<dbReference type="Proteomes" id="UP001381693">
    <property type="component" value="Unassembled WGS sequence"/>
</dbReference>
<reference evidence="19 20" key="1">
    <citation type="submission" date="2023-11" db="EMBL/GenBank/DDBJ databases">
        <title>Halocaridina rubra genome assembly.</title>
        <authorList>
            <person name="Smith C."/>
        </authorList>
    </citation>
    <scope>NUCLEOTIDE SEQUENCE [LARGE SCALE GENOMIC DNA]</scope>
    <source>
        <strain evidence="19">EP-1</strain>
        <tissue evidence="19">Whole</tissue>
    </source>
</reference>
<dbReference type="PANTHER" id="PTHR46819">
    <property type="entry name" value="EF-HAND CALCIUM-BINDING DOMAIN-CONTAINING PROTEIN 7"/>
    <property type="match status" value="1"/>
</dbReference>
<protein>
    <recommendedName>
        <fullName evidence="16">Mitochondrial Rho GTPase</fullName>
        <ecNumber evidence="16">3.6.5.-</ecNumber>
    </recommendedName>
</protein>
<dbReference type="FunFam" id="1.10.238.10:FF:000021">
    <property type="entry name" value="Mitochondrial Rho GTPase"/>
    <property type="match status" value="1"/>
</dbReference>
<dbReference type="InterPro" id="IPR018247">
    <property type="entry name" value="EF_Hand_1_Ca_BS"/>
</dbReference>
<dbReference type="InterPro" id="IPR011992">
    <property type="entry name" value="EF-hand-dom_pair"/>
</dbReference>
<evidence type="ECO:0000256" key="2">
    <source>
        <dbReference type="ARBA" id="ARBA00007981"/>
    </source>
</evidence>
<comment type="function">
    <text evidence="15">Atypical mitochondrial nucleoside-triphosphatase (NTPase) involved in mitochondrial trafficking. Probably involved in control of anterograde transport of mitochondria and their subcellular distribution. Can hydrolyze GTP, ATP and UTP.</text>
</comment>
<evidence type="ECO:0000256" key="10">
    <source>
        <dbReference type="ARBA" id="ARBA00022837"/>
    </source>
</evidence>
<dbReference type="PIRSF" id="PIRSF037488">
    <property type="entry name" value="Mt_Rho_GTPase"/>
    <property type="match status" value="1"/>
</dbReference>
<evidence type="ECO:0000256" key="14">
    <source>
        <dbReference type="ARBA" id="ARBA00023136"/>
    </source>
</evidence>
<evidence type="ECO:0000256" key="7">
    <source>
        <dbReference type="ARBA" id="ARBA00022741"/>
    </source>
</evidence>
<dbReference type="GO" id="GO:0005525">
    <property type="term" value="F:GTP binding"/>
    <property type="evidence" value="ECO:0007669"/>
    <property type="project" value="UniProtKB-KW"/>
</dbReference>
<evidence type="ECO:0000313" key="19">
    <source>
        <dbReference type="EMBL" id="KAK7074817.1"/>
    </source>
</evidence>
<evidence type="ECO:0000259" key="18">
    <source>
        <dbReference type="PROSITE" id="PS51423"/>
    </source>
</evidence>
<keyword evidence="12 16" id="KW-0496">Mitochondrion</keyword>
<dbReference type="InterPro" id="IPR027417">
    <property type="entry name" value="P-loop_NTPase"/>
</dbReference>
<keyword evidence="9 16" id="KW-0378">Hydrolase</keyword>
<dbReference type="PROSITE" id="PS51419">
    <property type="entry name" value="RAB"/>
    <property type="match status" value="1"/>
</dbReference>
<feature type="transmembrane region" description="Helical" evidence="17">
    <location>
        <begin position="611"/>
        <end position="630"/>
    </location>
</feature>
<dbReference type="GO" id="GO:0005741">
    <property type="term" value="C:mitochondrial outer membrane"/>
    <property type="evidence" value="ECO:0007669"/>
    <property type="project" value="UniProtKB-SubCell"/>
</dbReference>
<comment type="subunit">
    <text evidence="3">Homodimer.</text>
</comment>
<dbReference type="Gene3D" id="3.40.50.300">
    <property type="entry name" value="P-loop containing nucleotide triphosphate hydrolases"/>
    <property type="match status" value="2"/>
</dbReference>
<dbReference type="SMART" id="SM00175">
    <property type="entry name" value="RAB"/>
    <property type="match status" value="1"/>
</dbReference>
<evidence type="ECO:0000256" key="11">
    <source>
        <dbReference type="ARBA" id="ARBA00022989"/>
    </source>
</evidence>
<dbReference type="Pfam" id="PF08356">
    <property type="entry name" value="EF_assoc_2"/>
    <property type="match status" value="1"/>
</dbReference>
<gene>
    <name evidence="19" type="primary">RHOT2</name>
    <name evidence="19" type="ORF">SK128_001827</name>
</gene>
<dbReference type="GO" id="GO:0007005">
    <property type="term" value="P:mitochondrion organization"/>
    <property type="evidence" value="ECO:0007669"/>
    <property type="project" value="InterPro"/>
</dbReference>
<keyword evidence="7 16" id="KW-0547">Nucleotide-binding</keyword>
<keyword evidence="13 16" id="KW-0342">GTP-binding</keyword>
<dbReference type="CDD" id="cd01892">
    <property type="entry name" value="Miro2"/>
    <property type="match status" value="1"/>
</dbReference>
<dbReference type="GO" id="GO:0003924">
    <property type="term" value="F:GTPase activity"/>
    <property type="evidence" value="ECO:0007669"/>
    <property type="project" value="InterPro"/>
</dbReference>
<dbReference type="InterPro" id="IPR052266">
    <property type="entry name" value="Miro-EF-hand_domain"/>
</dbReference>